<gene>
    <name evidence="1" type="ORF">X777_05414</name>
</gene>
<evidence type="ECO:0000313" key="1">
    <source>
        <dbReference type="EMBL" id="EZA62087.1"/>
    </source>
</evidence>
<name>A0A026X1D1_OOCBI</name>
<organism evidence="1 2">
    <name type="scientific">Ooceraea biroi</name>
    <name type="common">Clonal raider ant</name>
    <name type="synonym">Cerapachys biroi</name>
    <dbReference type="NCBI Taxonomy" id="2015173"/>
    <lineage>
        <taxon>Eukaryota</taxon>
        <taxon>Metazoa</taxon>
        <taxon>Ecdysozoa</taxon>
        <taxon>Arthropoda</taxon>
        <taxon>Hexapoda</taxon>
        <taxon>Insecta</taxon>
        <taxon>Pterygota</taxon>
        <taxon>Neoptera</taxon>
        <taxon>Endopterygota</taxon>
        <taxon>Hymenoptera</taxon>
        <taxon>Apocrita</taxon>
        <taxon>Aculeata</taxon>
        <taxon>Formicoidea</taxon>
        <taxon>Formicidae</taxon>
        <taxon>Dorylinae</taxon>
        <taxon>Ooceraea</taxon>
    </lineage>
</organism>
<evidence type="ECO:0000313" key="2">
    <source>
        <dbReference type="Proteomes" id="UP000053097"/>
    </source>
</evidence>
<dbReference type="AlphaFoldDB" id="A0A026X1D1"/>
<keyword evidence="2" id="KW-1185">Reference proteome</keyword>
<sequence length="54" mass="6292">MNKLQMCVIYGVCSEFGDIRFIWSISKIYREINIAVISSELQMQFGKVPPFYVV</sequence>
<dbReference type="EMBL" id="KK107031">
    <property type="protein sequence ID" value="EZA62087.1"/>
    <property type="molecule type" value="Genomic_DNA"/>
</dbReference>
<dbReference type="Proteomes" id="UP000053097">
    <property type="component" value="Unassembled WGS sequence"/>
</dbReference>
<proteinExistence type="predicted"/>
<reference evidence="1 2" key="1">
    <citation type="journal article" date="2014" name="Curr. Biol.">
        <title>The genome of the clonal raider ant Cerapachys biroi.</title>
        <authorList>
            <person name="Oxley P.R."/>
            <person name="Ji L."/>
            <person name="Fetter-Pruneda I."/>
            <person name="McKenzie S.K."/>
            <person name="Li C."/>
            <person name="Hu H."/>
            <person name="Zhang G."/>
            <person name="Kronauer D.J."/>
        </authorList>
    </citation>
    <scope>NUCLEOTIDE SEQUENCE [LARGE SCALE GENOMIC DNA]</scope>
</reference>
<accession>A0A026X1D1</accession>
<protein>
    <submittedName>
        <fullName evidence="1">Uncharacterized protein</fullName>
    </submittedName>
</protein>